<name>A0A9Q0QWB9_9MAGN</name>
<proteinExistence type="predicted"/>
<evidence type="ECO:0000256" key="1">
    <source>
        <dbReference type="SAM" id="Phobius"/>
    </source>
</evidence>
<organism evidence="2 3">
    <name type="scientific">Protea cynaroides</name>
    <dbReference type="NCBI Taxonomy" id="273540"/>
    <lineage>
        <taxon>Eukaryota</taxon>
        <taxon>Viridiplantae</taxon>
        <taxon>Streptophyta</taxon>
        <taxon>Embryophyta</taxon>
        <taxon>Tracheophyta</taxon>
        <taxon>Spermatophyta</taxon>
        <taxon>Magnoliopsida</taxon>
        <taxon>Proteales</taxon>
        <taxon>Proteaceae</taxon>
        <taxon>Protea</taxon>
    </lineage>
</organism>
<dbReference type="AlphaFoldDB" id="A0A9Q0QWB9"/>
<comment type="caution">
    <text evidence="2">The sequence shown here is derived from an EMBL/GenBank/DDBJ whole genome shotgun (WGS) entry which is preliminary data.</text>
</comment>
<accession>A0A9Q0QWB9</accession>
<keyword evidence="3" id="KW-1185">Reference proteome</keyword>
<dbReference type="Proteomes" id="UP001141806">
    <property type="component" value="Unassembled WGS sequence"/>
</dbReference>
<reference evidence="2" key="1">
    <citation type="journal article" date="2023" name="Plant J.">
        <title>The genome of the king protea, Protea cynaroides.</title>
        <authorList>
            <person name="Chang J."/>
            <person name="Duong T.A."/>
            <person name="Schoeman C."/>
            <person name="Ma X."/>
            <person name="Roodt D."/>
            <person name="Barker N."/>
            <person name="Li Z."/>
            <person name="Van de Peer Y."/>
            <person name="Mizrachi E."/>
        </authorList>
    </citation>
    <scope>NUCLEOTIDE SEQUENCE</scope>
    <source>
        <tissue evidence="2">Young leaves</tissue>
    </source>
</reference>
<sequence length="123" mass="13279">MVDTGAIRSILANDVAKQLGLKLQTKLCHIKPVDAEARPAVSNANKYCSPVDNGSVKVPMMSVGHYHSSPAQETQWGSHPQWNQIQAMKAGKTYPCELAVSSFVTLSSTIFHLLFVLGLSGVQ</sequence>
<evidence type="ECO:0000313" key="2">
    <source>
        <dbReference type="EMBL" id="KAJ4974515.1"/>
    </source>
</evidence>
<evidence type="ECO:0000313" key="3">
    <source>
        <dbReference type="Proteomes" id="UP001141806"/>
    </source>
</evidence>
<protein>
    <submittedName>
        <fullName evidence="2">Uncharacterized protein</fullName>
    </submittedName>
</protein>
<gene>
    <name evidence="2" type="ORF">NE237_007689</name>
</gene>
<dbReference type="EMBL" id="JAMYWD010000004">
    <property type="protein sequence ID" value="KAJ4974515.1"/>
    <property type="molecule type" value="Genomic_DNA"/>
</dbReference>
<feature type="transmembrane region" description="Helical" evidence="1">
    <location>
        <begin position="98"/>
        <end position="119"/>
    </location>
</feature>
<keyword evidence="1" id="KW-0472">Membrane</keyword>
<keyword evidence="1" id="KW-0812">Transmembrane</keyword>
<keyword evidence="1" id="KW-1133">Transmembrane helix</keyword>